<dbReference type="AlphaFoldDB" id="A0A7X2ZAS1"/>
<evidence type="ECO:0000313" key="2">
    <source>
        <dbReference type="EMBL" id="MUG71490.1"/>
    </source>
</evidence>
<proteinExistence type="inferred from homology"/>
<comment type="caution">
    <text evidence="2">The sequence shown here is derived from an EMBL/GenBank/DDBJ whole genome shotgun (WGS) entry which is preliminary data.</text>
</comment>
<accession>A0A7X2ZAS1</accession>
<dbReference type="Gene3D" id="3.30.420.40">
    <property type="match status" value="1"/>
</dbReference>
<name>A0A7X2ZAS1_9BACL</name>
<evidence type="ECO:0000313" key="3">
    <source>
        <dbReference type="Proteomes" id="UP000450917"/>
    </source>
</evidence>
<dbReference type="EMBL" id="WNZX01000009">
    <property type="protein sequence ID" value="MUG71490.1"/>
    <property type="molecule type" value="Genomic_DNA"/>
</dbReference>
<dbReference type="InterPro" id="IPR000600">
    <property type="entry name" value="ROK"/>
</dbReference>
<protein>
    <submittedName>
        <fullName evidence="2">ROK family protein</fullName>
    </submittedName>
</protein>
<evidence type="ECO:0000256" key="1">
    <source>
        <dbReference type="ARBA" id="ARBA00006479"/>
    </source>
</evidence>
<comment type="similarity">
    <text evidence="1">Belongs to the ROK (NagC/XylR) family.</text>
</comment>
<dbReference type="PANTHER" id="PTHR18964">
    <property type="entry name" value="ROK (REPRESSOR, ORF, KINASE) FAMILY"/>
    <property type="match status" value="1"/>
</dbReference>
<dbReference type="Proteomes" id="UP000450917">
    <property type="component" value="Unassembled WGS sequence"/>
</dbReference>
<dbReference type="SUPFAM" id="SSF53067">
    <property type="entry name" value="Actin-like ATPase domain"/>
    <property type="match status" value="1"/>
</dbReference>
<dbReference type="Pfam" id="PF00480">
    <property type="entry name" value="ROK"/>
    <property type="match status" value="1"/>
</dbReference>
<dbReference type="InterPro" id="IPR043129">
    <property type="entry name" value="ATPase_NBD"/>
</dbReference>
<dbReference type="PANTHER" id="PTHR18964:SF149">
    <property type="entry name" value="BIFUNCTIONAL UDP-N-ACETYLGLUCOSAMINE 2-EPIMERASE_N-ACETYLMANNOSAMINE KINASE"/>
    <property type="match status" value="1"/>
</dbReference>
<gene>
    <name evidence="2" type="ORF">GNP93_12505</name>
</gene>
<reference evidence="2 3" key="1">
    <citation type="submission" date="2019-11" db="EMBL/GenBank/DDBJ databases">
        <title>Draft genome sequences of five Paenibacillus species of dairy origin.</title>
        <authorList>
            <person name="Olajide A.M."/>
            <person name="Chen S."/>
            <person name="Lapointe G."/>
        </authorList>
    </citation>
    <scope>NUCLEOTIDE SEQUENCE [LARGE SCALE GENOMIC DNA]</scope>
    <source>
        <strain evidence="2 3">2CS3</strain>
    </source>
</reference>
<organism evidence="2 3">
    <name type="scientific">Paenibacillus validus</name>
    <dbReference type="NCBI Taxonomy" id="44253"/>
    <lineage>
        <taxon>Bacteria</taxon>
        <taxon>Bacillati</taxon>
        <taxon>Bacillota</taxon>
        <taxon>Bacilli</taxon>
        <taxon>Bacillales</taxon>
        <taxon>Paenibacillaceae</taxon>
        <taxon>Paenibacillus</taxon>
    </lineage>
</organism>
<sequence>MQAEAIVRLQQETGLAPEGVGIGIGVPGFVDHVTGTSVFAANLGWRGFPLAARLSRVLSGLPVFVNNDVRMYVDGRSDWRRPRLAASF</sequence>
<keyword evidence="3" id="KW-1185">Reference proteome</keyword>